<dbReference type="InterPro" id="IPR003597">
    <property type="entry name" value="Ig_C1-set"/>
</dbReference>
<dbReference type="InterPro" id="IPR013783">
    <property type="entry name" value="Ig-like_fold"/>
</dbReference>
<dbReference type="AlphaFoldDB" id="A0AA97MSR2"/>
<name>A0AA97MSR2_9PASS</name>
<dbReference type="SMART" id="SM00409">
    <property type="entry name" value="IG"/>
    <property type="match status" value="2"/>
</dbReference>
<feature type="non-terminal residue" evidence="4">
    <location>
        <position position="232"/>
    </location>
</feature>
<dbReference type="SMART" id="SM00407">
    <property type="entry name" value="IGc1"/>
    <property type="match status" value="1"/>
</dbReference>
<dbReference type="InterPro" id="IPR050150">
    <property type="entry name" value="IgV_Light_Chain"/>
</dbReference>
<dbReference type="InterPro" id="IPR036179">
    <property type="entry name" value="Ig-like_dom_sf"/>
</dbReference>
<dbReference type="InterPro" id="IPR013106">
    <property type="entry name" value="Ig_V-set"/>
</dbReference>
<dbReference type="SMART" id="SM00406">
    <property type="entry name" value="IGv"/>
    <property type="match status" value="1"/>
</dbReference>
<dbReference type="Gene3D" id="2.60.40.10">
    <property type="entry name" value="Immunoglobulins"/>
    <property type="match status" value="2"/>
</dbReference>
<dbReference type="FunFam" id="2.60.40.10:FF:000283">
    <property type="entry name" value="Immunoglobulin kappa constant"/>
    <property type="match status" value="1"/>
</dbReference>
<dbReference type="Pfam" id="PF07654">
    <property type="entry name" value="C1-set"/>
    <property type="match status" value="1"/>
</dbReference>
<feature type="domain" description="Ig-like" evidence="3">
    <location>
        <begin position="5"/>
        <end position="122"/>
    </location>
</feature>
<feature type="non-terminal residue" evidence="4">
    <location>
        <position position="1"/>
    </location>
</feature>
<evidence type="ECO:0000256" key="1">
    <source>
        <dbReference type="ARBA" id="ARBA00023157"/>
    </source>
</evidence>
<dbReference type="EMBL" id="VWPS01000404">
    <property type="protein sequence ID" value="NXE96580.1"/>
    <property type="molecule type" value="Genomic_DNA"/>
</dbReference>
<accession>A0AA97MSR2</accession>
<evidence type="ECO:0000259" key="3">
    <source>
        <dbReference type="PROSITE" id="PS50835"/>
    </source>
</evidence>
<dbReference type="InterPro" id="IPR007110">
    <property type="entry name" value="Ig-like_dom"/>
</dbReference>
<evidence type="ECO:0000313" key="5">
    <source>
        <dbReference type="Proteomes" id="UP000521578"/>
    </source>
</evidence>
<sequence length="232" mass="24545">MAWAPLLFVVLAHSSGSLVQAAPSQPSSLSAKVGDTVKITCSGSSYSYGWYQQKVPGSAPVTVIYNNDKRPSGIPSRFSGSKSGSTGTLTITGVQAEDEAVYFCGDRDCGVGQGLSDPAPLSSLTAQPKVAPTVHLFPPSSEEITSKNQATLVCLLEDFYPSPVTVQWVADGNTITKGVETSQAQRQSNNQYMASSYLSLSSSEWGQYNSVTCKVSHEAGNVEKTVNRSECS</sequence>
<dbReference type="SUPFAM" id="SSF48726">
    <property type="entry name" value="Immunoglobulin"/>
    <property type="match status" value="2"/>
</dbReference>
<reference evidence="4" key="1">
    <citation type="submission" date="2022-12" db="EMBL/GenBank/DDBJ databases">
        <title>Bird 10,000 Genomes (B10K) Project - Family phase.</title>
        <authorList>
            <person name="Zhang G."/>
        </authorList>
    </citation>
    <scope>NUCLEOTIDE SEQUENCE</scope>
    <source>
        <strain evidence="4">B10K-CU-030-46</strain>
        <tissue evidence="4">Muscle</tissue>
    </source>
</reference>
<evidence type="ECO:0000313" key="4">
    <source>
        <dbReference type="EMBL" id="NXE96580.1"/>
    </source>
</evidence>
<dbReference type="Proteomes" id="UP000521578">
    <property type="component" value="Unassembled WGS sequence"/>
</dbReference>
<feature type="signal peptide" evidence="2">
    <location>
        <begin position="1"/>
        <end position="21"/>
    </location>
</feature>
<evidence type="ECO:0000256" key="2">
    <source>
        <dbReference type="SAM" id="SignalP"/>
    </source>
</evidence>
<protein>
    <submittedName>
        <fullName evidence="4">IGL1 protein</fullName>
    </submittedName>
</protein>
<feature type="domain" description="Ig-like" evidence="3">
    <location>
        <begin position="132"/>
        <end position="227"/>
    </location>
</feature>
<dbReference type="PANTHER" id="PTHR23267">
    <property type="entry name" value="IMMUNOGLOBULIN LIGHT CHAIN"/>
    <property type="match status" value="1"/>
</dbReference>
<feature type="chain" id="PRO_5041649616" evidence="2">
    <location>
        <begin position="22"/>
        <end position="232"/>
    </location>
</feature>
<gene>
    <name evidence="4" type="primary">Igl1_1</name>
    <name evidence="4" type="ORF">MENNOV_R00944</name>
</gene>
<dbReference type="PROSITE" id="PS50835">
    <property type="entry name" value="IG_LIKE"/>
    <property type="match status" value="2"/>
</dbReference>
<keyword evidence="1" id="KW-1015">Disulfide bond</keyword>
<comment type="caution">
    <text evidence="4">The sequence shown here is derived from an EMBL/GenBank/DDBJ whole genome shotgun (WGS) entry which is preliminary data.</text>
</comment>
<proteinExistence type="predicted"/>
<dbReference type="Pfam" id="PF07686">
    <property type="entry name" value="V-set"/>
    <property type="match status" value="1"/>
</dbReference>
<keyword evidence="2" id="KW-0732">Signal</keyword>
<dbReference type="InterPro" id="IPR003599">
    <property type="entry name" value="Ig_sub"/>
</dbReference>
<keyword evidence="5" id="KW-1185">Reference proteome</keyword>
<organism evidence="4">
    <name type="scientific">Menura novaehollandiae</name>
    <name type="common">superb lyrebird</name>
    <dbReference type="NCBI Taxonomy" id="47692"/>
    <lineage>
        <taxon>Eukaryota</taxon>
        <taxon>Metazoa</taxon>
        <taxon>Chordata</taxon>
        <taxon>Craniata</taxon>
        <taxon>Vertebrata</taxon>
        <taxon>Euteleostomi</taxon>
        <taxon>Archelosauria</taxon>
        <taxon>Archosauria</taxon>
        <taxon>Dinosauria</taxon>
        <taxon>Saurischia</taxon>
        <taxon>Theropoda</taxon>
        <taxon>Coelurosauria</taxon>
        <taxon>Aves</taxon>
        <taxon>Neognathae</taxon>
        <taxon>Neoaves</taxon>
        <taxon>Telluraves</taxon>
        <taxon>Australaves</taxon>
        <taxon>Passeriformes</taxon>
        <taxon>Menuridae</taxon>
        <taxon>Menura</taxon>
    </lineage>
</organism>